<dbReference type="AlphaFoldDB" id="A0A8S2LS01"/>
<dbReference type="InterPro" id="IPR011990">
    <property type="entry name" value="TPR-like_helical_dom_sf"/>
</dbReference>
<reference evidence="3" key="1">
    <citation type="submission" date="2021-02" db="EMBL/GenBank/DDBJ databases">
        <authorList>
            <person name="Nowell W R."/>
        </authorList>
    </citation>
    <scope>NUCLEOTIDE SEQUENCE</scope>
</reference>
<feature type="compositionally biased region" description="Basic and acidic residues" evidence="1">
    <location>
        <begin position="178"/>
        <end position="187"/>
    </location>
</feature>
<feature type="compositionally biased region" description="Polar residues" evidence="1">
    <location>
        <begin position="191"/>
        <end position="203"/>
    </location>
</feature>
<name>A0A8S2LS01_9BILA</name>
<protein>
    <submittedName>
        <fullName evidence="3">Uncharacterized protein</fullName>
    </submittedName>
</protein>
<dbReference type="Pfam" id="PF13181">
    <property type="entry name" value="TPR_8"/>
    <property type="match status" value="1"/>
</dbReference>
<dbReference type="Proteomes" id="UP000682733">
    <property type="component" value="Unassembled WGS sequence"/>
</dbReference>
<dbReference type="SUPFAM" id="SSF48452">
    <property type="entry name" value="TPR-like"/>
    <property type="match status" value="1"/>
</dbReference>
<evidence type="ECO:0000313" key="2">
    <source>
        <dbReference type="EMBL" id="CAF1133800.1"/>
    </source>
</evidence>
<gene>
    <name evidence="2" type="ORF">OVA965_LOCUS20785</name>
    <name evidence="3" type="ORF">TMI583_LOCUS21274</name>
</gene>
<comment type="caution">
    <text evidence="3">The sequence shown here is derived from an EMBL/GenBank/DDBJ whole genome shotgun (WGS) entry which is preliminary data.</text>
</comment>
<evidence type="ECO:0000313" key="4">
    <source>
        <dbReference type="Proteomes" id="UP000682733"/>
    </source>
</evidence>
<proteinExistence type="predicted"/>
<feature type="non-terminal residue" evidence="3">
    <location>
        <position position="1"/>
    </location>
</feature>
<accession>A0A8S2LS01</accession>
<evidence type="ECO:0000313" key="3">
    <source>
        <dbReference type="EMBL" id="CAF3920524.1"/>
    </source>
</evidence>
<feature type="region of interest" description="Disordered" evidence="1">
    <location>
        <begin position="178"/>
        <end position="203"/>
    </location>
</feature>
<dbReference type="EMBL" id="CAJOBA010023167">
    <property type="protein sequence ID" value="CAF3920524.1"/>
    <property type="molecule type" value="Genomic_DNA"/>
</dbReference>
<dbReference type="InterPro" id="IPR019734">
    <property type="entry name" value="TPR_rpt"/>
</dbReference>
<evidence type="ECO:0000256" key="1">
    <source>
        <dbReference type="SAM" id="MobiDB-lite"/>
    </source>
</evidence>
<organism evidence="3 4">
    <name type="scientific">Didymodactylos carnosus</name>
    <dbReference type="NCBI Taxonomy" id="1234261"/>
    <lineage>
        <taxon>Eukaryota</taxon>
        <taxon>Metazoa</taxon>
        <taxon>Spiralia</taxon>
        <taxon>Gnathifera</taxon>
        <taxon>Rotifera</taxon>
        <taxon>Eurotatoria</taxon>
        <taxon>Bdelloidea</taxon>
        <taxon>Philodinida</taxon>
        <taxon>Philodinidae</taxon>
        <taxon>Didymodactylos</taxon>
    </lineage>
</organism>
<dbReference type="EMBL" id="CAJNOK010011173">
    <property type="protein sequence ID" value="CAF1133800.1"/>
    <property type="molecule type" value="Genomic_DNA"/>
</dbReference>
<dbReference type="Proteomes" id="UP000677228">
    <property type="component" value="Unassembled WGS sequence"/>
</dbReference>
<sequence length="356" mass="41391">EIRSAPPVPTEKKVKDLIEIVKTCRMWDLQQKVDVNDIRLVAEELKTNAKCIAVTLRSNKSFEKAKRLLNTGNVLIDLGKYDEALEYLWQDVTVDFNVRELFELDCKPTSDRFKYKIEMGVRIAEQIVYYSCEFRRFIVKYVISRPIKRSTHLAKPILRKPQRYRTFTIPKKALRLLSDEEKNDNKNHNNIRPQSNKASTSNDQTGQIASFLAKHTANERRSSGGNDAQLVQLNKDNEYIHLNKNKDIFLIICDENIREFIPLVHDLSQVYSVFIYCSDNDIQLLTSWSQSYPKSSGVFSVEERLLYQLVIALALYCTHMGDAYSQSGNFNLADTSYQKSDHFYNKMIERLQNQHA</sequence>